<dbReference type="GO" id="GO:0044272">
    <property type="term" value="P:sulfur compound biosynthetic process"/>
    <property type="evidence" value="ECO:0007669"/>
    <property type="project" value="UniProtKB-ARBA"/>
</dbReference>
<evidence type="ECO:0000259" key="8">
    <source>
        <dbReference type="PROSITE" id="PS51918"/>
    </source>
</evidence>
<dbReference type="Pfam" id="PF04055">
    <property type="entry name" value="Radical_SAM"/>
    <property type="match status" value="1"/>
</dbReference>
<dbReference type="SFLD" id="SFLDG01081">
    <property type="entry name" value="cleavage_of_the_Ca-Cb_bond_in"/>
    <property type="match status" value="1"/>
</dbReference>
<keyword evidence="6" id="KW-0411">Iron-sulfur</keyword>
<name>A0A5R8QB75_9FIRM</name>
<dbReference type="SMART" id="SM00876">
    <property type="entry name" value="BATS"/>
    <property type="match status" value="1"/>
</dbReference>
<evidence type="ECO:0000256" key="6">
    <source>
        <dbReference type="ARBA" id="ARBA00023014"/>
    </source>
</evidence>
<dbReference type="SUPFAM" id="SSF102114">
    <property type="entry name" value="Radical SAM enzymes"/>
    <property type="match status" value="1"/>
</dbReference>
<keyword evidence="5" id="KW-0408">Iron</keyword>
<evidence type="ECO:0000256" key="4">
    <source>
        <dbReference type="ARBA" id="ARBA00022723"/>
    </source>
</evidence>
<evidence type="ECO:0000256" key="3">
    <source>
        <dbReference type="ARBA" id="ARBA00022691"/>
    </source>
</evidence>
<dbReference type="PROSITE" id="PS51918">
    <property type="entry name" value="RADICAL_SAM"/>
    <property type="match status" value="1"/>
</dbReference>
<dbReference type="GO" id="GO:0051539">
    <property type="term" value="F:4 iron, 4 sulfur cluster binding"/>
    <property type="evidence" value="ECO:0007669"/>
    <property type="project" value="UniProtKB-KW"/>
</dbReference>
<evidence type="ECO:0000256" key="7">
    <source>
        <dbReference type="ARBA" id="ARBA00034078"/>
    </source>
</evidence>
<dbReference type="InterPro" id="IPR058240">
    <property type="entry name" value="rSAM_sf"/>
</dbReference>
<dbReference type="InterPro" id="IPR007197">
    <property type="entry name" value="rSAM"/>
</dbReference>
<gene>
    <name evidence="9" type="primary">hydG</name>
    <name evidence="9" type="ORF">FEZ08_06485</name>
</gene>
<keyword evidence="2" id="KW-0004">4Fe-4S</keyword>
<dbReference type="Gene3D" id="3.20.20.70">
    <property type="entry name" value="Aldolase class I"/>
    <property type="match status" value="1"/>
</dbReference>
<dbReference type="PANTHER" id="PTHR43583">
    <property type="entry name" value="2-IMINOACETATE SYNTHASE"/>
    <property type="match status" value="1"/>
</dbReference>
<proteinExistence type="predicted"/>
<dbReference type="PANTHER" id="PTHR43583:SF2">
    <property type="entry name" value="THIAZOLE BIOSYNTHESIS PROTEIN"/>
    <property type="match status" value="1"/>
</dbReference>
<sequence>MKVLILKSFIDHDIISEALAAQKADDATLAAILAKAEKSEPLSQTEVAQLLLVEDAGHIAEMNRIAGEIKDRIYGRRVVMFAPLYVSDYCVNNCSYCGYSHKNQFNRRRLSMDEIKREVEILESMGHKRLALEAGEDPVNCDIDYITDAMEAIYSVQKGNGSIRRINVNIAATTVENYKKLESKGIGTYILFQETYDDTAYLEHHQGGPKRNYLYHLTAFDRAMEAGIEDVGGGVLFGLADYRSEVLALLQHNAHLEEVYGVGFHTVSVPRLKKALGMDLAQYPHIVTDEQFKRIVTVLRLALPYVGIILSTRETPEIRDELLRCGISQLSAGSVTGVGGYEERENGEDISQFSVDDERSPIEIIKSLVDSGYIPSYCTACYRSGRTGDRFMQLAKSGKIGYVCEPNALMTLLEYIQDYGDDELKAKGYKFIDEHAKTIDNPKVREMTLSRIERLKNGERDLYV</sequence>
<dbReference type="CDD" id="cd01335">
    <property type="entry name" value="Radical_SAM"/>
    <property type="match status" value="1"/>
</dbReference>
<dbReference type="EMBL" id="VBWP01000005">
    <property type="protein sequence ID" value="TLG73775.1"/>
    <property type="molecule type" value="Genomic_DNA"/>
</dbReference>
<dbReference type="SMART" id="SM00729">
    <property type="entry name" value="Elp3"/>
    <property type="match status" value="1"/>
</dbReference>
<dbReference type="GO" id="GO:0042364">
    <property type="term" value="P:water-soluble vitamin biosynthetic process"/>
    <property type="evidence" value="ECO:0007669"/>
    <property type="project" value="UniProtKB-ARBA"/>
</dbReference>
<comment type="cofactor">
    <cofactor evidence="7">
        <name>[2Fe-2S] cluster</name>
        <dbReference type="ChEBI" id="CHEBI:190135"/>
    </cofactor>
</comment>
<dbReference type="AlphaFoldDB" id="A0A5R8QB75"/>
<feature type="domain" description="Radical SAM core" evidence="8">
    <location>
        <begin position="74"/>
        <end position="309"/>
    </location>
</feature>
<dbReference type="GO" id="GO:0046872">
    <property type="term" value="F:metal ion binding"/>
    <property type="evidence" value="ECO:0007669"/>
    <property type="project" value="UniProtKB-KW"/>
</dbReference>
<dbReference type="Pfam" id="PF06968">
    <property type="entry name" value="BATS"/>
    <property type="match status" value="1"/>
</dbReference>
<reference evidence="9 10" key="1">
    <citation type="submission" date="2019-05" db="EMBL/GenBank/DDBJ databases">
        <title>Culicoidintestinum kansasii gen. nov., sp. nov. from the gastrointestinal tract of the biting midge, Culicoides sonorensis.</title>
        <authorList>
            <person name="Neupane S."/>
            <person name="Ghosh A."/>
            <person name="Gunther S."/>
            <person name="Martin K."/>
            <person name="Zurek L."/>
        </authorList>
    </citation>
    <scope>NUCLEOTIDE SEQUENCE [LARGE SCALE GENOMIC DNA]</scope>
    <source>
        <strain evidence="9 10">CS-1</strain>
    </source>
</reference>
<dbReference type="InterPro" id="IPR010722">
    <property type="entry name" value="BATS_dom"/>
</dbReference>
<comment type="caution">
    <text evidence="9">The sequence shown here is derived from an EMBL/GenBank/DDBJ whole genome shotgun (WGS) entry which is preliminary data.</text>
</comment>
<evidence type="ECO:0000256" key="1">
    <source>
        <dbReference type="ARBA" id="ARBA00001966"/>
    </source>
</evidence>
<dbReference type="SFLD" id="SFLDG01060">
    <property type="entry name" value="BATS_domain_containing"/>
    <property type="match status" value="1"/>
</dbReference>
<keyword evidence="4" id="KW-0479">Metal-binding</keyword>
<evidence type="ECO:0000256" key="2">
    <source>
        <dbReference type="ARBA" id="ARBA00022485"/>
    </source>
</evidence>
<dbReference type="InterPro" id="IPR034428">
    <property type="entry name" value="ThiH/NoCL/HydG-like"/>
</dbReference>
<dbReference type="NCBIfam" id="TIGR03955">
    <property type="entry name" value="rSAM_HydG"/>
    <property type="match status" value="1"/>
</dbReference>
<dbReference type="OrthoDB" id="9801120at2"/>
<organism evidence="9 10">
    <name type="scientific">Culicoidibacter larvae</name>
    <dbReference type="NCBI Taxonomy" id="2579976"/>
    <lineage>
        <taxon>Bacteria</taxon>
        <taxon>Bacillati</taxon>
        <taxon>Bacillota</taxon>
        <taxon>Culicoidibacteria</taxon>
        <taxon>Culicoidibacterales</taxon>
        <taxon>Culicoidibacteraceae</taxon>
        <taxon>Culicoidibacter</taxon>
    </lineage>
</organism>
<keyword evidence="3" id="KW-0949">S-adenosyl-L-methionine</keyword>
<comment type="cofactor">
    <cofactor evidence="1">
        <name>[4Fe-4S] cluster</name>
        <dbReference type="ChEBI" id="CHEBI:49883"/>
    </cofactor>
</comment>
<dbReference type="GO" id="GO:0003824">
    <property type="term" value="F:catalytic activity"/>
    <property type="evidence" value="ECO:0007669"/>
    <property type="project" value="InterPro"/>
</dbReference>
<dbReference type="SFLD" id="SFLDS00029">
    <property type="entry name" value="Radical_SAM"/>
    <property type="match status" value="1"/>
</dbReference>
<protein>
    <submittedName>
        <fullName evidence="9">[FeFe] hydrogenase H-cluster radical SAM maturase HydG</fullName>
    </submittedName>
</protein>
<evidence type="ECO:0000313" key="10">
    <source>
        <dbReference type="Proteomes" id="UP000306912"/>
    </source>
</evidence>
<dbReference type="InterPro" id="IPR006638">
    <property type="entry name" value="Elp3/MiaA/NifB-like_rSAM"/>
</dbReference>
<dbReference type="InParanoid" id="A0A5R8QB75"/>
<keyword evidence="10" id="KW-1185">Reference proteome</keyword>
<dbReference type="InterPro" id="IPR024007">
    <property type="entry name" value="FeFe-hyd_mat_HydG"/>
</dbReference>
<dbReference type="SFLD" id="SFLDF00319">
    <property type="entry name" value="Fe_hydrogenase_maturase_(HydG"/>
    <property type="match status" value="1"/>
</dbReference>
<dbReference type="Proteomes" id="UP000306912">
    <property type="component" value="Unassembled WGS sequence"/>
</dbReference>
<dbReference type="InterPro" id="IPR013785">
    <property type="entry name" value="Aldolase_TIM"/>
</dbReference>
<accession>A0A5R8QB75</accession>
<evidence type="ECO:0000256" key="5">
    <source>
        <dbReference type="ARBA" id="ARBA00023004"/>
    </source>
</evidence>
<evidence type="ECO:0000313" key="9">
    <source>
        <dbReference type="EMBL" id="TLG73775.1"/>
    </source>
</evidence>